<dbReference type="Pfam" id="PF05699">
    <property type="entry name" value="Dimer_Tnp_hAT"/>
    <property type="match status" value="1"/>
</dbReference>
<dbReference type="InterPro" id="IPR025525">
    <property type="entry name" value="hAT-like_transposase_RNase-H"/>
</dbReference>
<protein>
    <recommendedName>
        <fullName evidence="6">Transposase</fullName>
    </recommendedName>
</protein>
<feature type="domain" description="HAT C-terminal dimerisation" evidence="2">
    <location>
        <begin position="551"/>
        <end position="629"/>
    </location>
</feature>
<evidence type="ECO:0008006" key="6">
    <source>
        <dbReference type="Google" id="ProtNLM"/>
    </source>
</evidence>
<accession>A0AA38W8T5</accession>
<dbReference type="GO" id="GO:0003677">
    <property type="term" value="F:DNA binding"/>
    <property type="evidence" value="ECO:0007669"/>
    <property type="project" value="UniProtKB-KW"/>
</dbReference>
<comment type="caution">
    <text evidence="4">The sequence shown here is derived from an EMBL/GenBank/DDBJ whole genome shotgun (WGS) entry which is preliminary data.</text>
</comment>
<keyword evidence="5" id="KW-1185">Reference proteome</keyword>
<dbReference type="SMART" id="SM00614">
    <property type="entry name" value="ZnF_BED"/>
    <property type="match status" value="1"/>
</dbReference>
<keyword evidence="1" id="KW-0238">DNA-binding</keyword>
<evidence type="ECO:0000256" key="1">
    <source>
        <dbReference type="ARBA" id="ARBA00023125"/>
    </source>
</evidence>
<dbReference type="PANTHER" id="PTHR46481:SF6">
    <property type="entry name" value="ZINC FINGER BED DOMAIN-CONTAINING PROTEIN RICESLEEPER 2-LIKE"/>
    <property type="match status" value="1"/>
</dbReference>
<dbReference type="PANTHER" id="PTHR46481">
    <property type="entry name" value="ZINC FINGER BED DOMAIN-CONTAINING PROTEIN 4"/>
    <property type="match status" value="1"/>
</dbReference>
<reference evidence="4" key="1">
    <citation type="submission" date="2023-03" db="EMBL/GenBank/DDBJ databases">
        <title>Chromosome-scale reference genome and RAD-based genetic map of yellow starthistle (Centaurea solstitialis) reveal putative structural variation and QTLs associated with invader traits.</title>
        <authorList>
            <person name="Reatini B."/>
            <person name="Cang F.A."/>
            <person name="Jiang Q."/>
            <person name="Mckibben M.T.W."/>
            <person name="Barker M.S."/>
            <person name="Rieseberg L.H."/>
            <person name="Dlugosch K.M."/>
        </authorList>
    </citation>
    <scope>NUCLEOTIDE SEQUENCE</scope>
    <source>
        <strain evidence="4">CAN-66</strain>
        <tissue evidence="4">Leaf</tissue>
    </source>
</reference>
<dbReference type="InterPro" id="IPR008906">
    <property type="entry name" value="HATC_C_dom"/>
</dbReference>
<dbReference type="InterPro" id="IPR012337">
    <property type="entry name" value="RNaseH-like_sf"/>
</dbReference>
<dbReference type="Proteomes" id="UP001172457">
    <property type="component" value="Chromosome 7"/>
</dbReference>
<evidence type="ECO:0000313" key="4">
    <source>
        <dbReference type="EMBL" id="KAJ9541489.1"/>
    </source>
</evidence>
<dbReference type="SUPFAM" id="SSF53098">
    <property type="entry name" value="Ribonuclease H-like"/>
    <property type="match status" value="1"/>
</dbReference>
<name>A0AA38W8T5_9ASTR</name>
<evidence type="ECO:0000259" key="3">
    <source>
        <dbReference type="Pfam" id="PF14372"/>
    </source>
</evidence>
<dbReference type="Pfam" id="PF14372">
    <property type="entry name" value="hAT-like_RNase-H"/>
    <property type="match status" value="1"/>
</dbReference>
<dbReference type="InterPro" id="IPR036236">
    <property type="entry name" value="Znf_C2H2_sf"/>
</dbReference>
<dbReference type="AlphaFoldDB" id="A0AA38W8T5"/>
<organism evidence="4 5">
    <name type="scientific">Centaurea solstitialis</name>
    <name type="common">yellow star-thistle</name>
    <dbReference type="NCBI Taxonomy" id="347529"/>
    <lineage>
        <taxon>Eukaryota</taxon>
        <taxon>Viridiplantae</taxon>
        <taxon>Streptophyta</taxon>
        <taxon>Embryophyta</taxon>
        <taxon>Tracheophyta</taxon>
        <taxon>Spermatophyta</taxon>
        <taxon>Magnoliopsida</taxon>
        <taxon>eudicotyledons</taxon>
        <taxon>Gunneridae</taxon>
        <taxon>Pentapetalae</taxon>
        <taxon>asterids</taxon>
        <taxon>campanulids</taxon>
        <taxon>Asterales</taxon>
        <taxon>Asteraceae</taxon>
        <taxon>Carduoideae</taxon>
        <taxon>Cardueae</taxon>
        <taxon>Centaureinae</taxon>
        <taxon>Centaurea</taxon>
    </lineage>
</organism>
<gene>
    <name evidence="4" type="ORF">OSB04_027995</name>
</gene>
<dbReference type="GO" id="GO:0046983">
    <property type="term" value="F:protein dimerization activity"/>
    <property type="evidence" value="ECO:0007669"/>
    <property type="project" value="InterPro"/>
</dbReference>
<evidence type="ECO:0000313" key="5">
    <source>
        <dbReference type="Proteomes" id="UP001172457"/>
    </source>
</evidence>
<sequence length="689" mass="79107">MATTQESSVNEDHSDDDLNQDHLEHIQSGIPSENTSVKKKRRLVSGVWKDFAMIPPKPGEPLYCKCKNCGRKYLAGSRNGTGNLRRHLKSCLKKQQGISDHTWLVLTKNLLLQLTRILVKTKYEGIRILHSYMAEQVVHISRNTTKSDIKKTYQKEMIRLRGELVACPGRICLTSDAWTSIATDGYLSLTAHYLDSNWVLQKRILNFCYFPPPHSGIALSKKIISLIKTWGIEKKLFSITLDNASANDTCVGYLKENLTSNNDLLLDGTLFHVQCCAHILNLIVQDGLKEIDGVVYKIRECVKYIRGSEGRKIKFYQCVSQMSLENNKGLHQDVPTRWNSTYIMLSGAFYYRRALVHLHLVDSNFQSCPTQEEWEKVEKICEFLEIFYDATNSFSGSRYPTSNLFFRQAFFIQLTLVQKLQSPDLYMKKIAQQMFEKFNKYWSEFNVLLTIAVVFDPRYMFAFLDFSYTKLYGPHSQELSKIKTTLFSPFDEYMKASTSNTTFSTHVGSNSGTHSVEGRGKNKVSLLMRQEFQQFKSNEYDGFGNFQRSQLELYLDEPSLDVIVEFDVLDFWKSQYPDLSKLARDLLCIPVSIVASESAFSLGGRILDQYRSSMSPATVEALVCTRDWLFGGTVVTQMKLDEVVQNIMASDSYVDETDATRCETFRYRLVTLVDKRYNFISGLPKVRNK</sequence>
<dbReference type="SUPFAM" id="SSF57667">
    <property type="entry name" value="beta-beta-alpha zinc fingers"/>
    <property type="match status" value="1"/>
</dbReference>
<evidence type="ECO:0000259" key="2">
    <source>
        <dbReference type="Pfam" id="PF05699"/>
    </source>
</evidence>
<feature type="domain" description="hAT-like transposase RNase-H fold" evidence="3">
    <location>
        <begin position="395"/>
        <end position="493"/>
    </location>
</feature>
<dbReference type="InterPro" id="IPR052035">
    <property type="entry name" value="ZnF_BED_domain_contain"/>
</dbReference>
<proteinExistence type="predicted"/>
<dbReference type="EMBL" id="JARYMX010000007">
    <property type="protein sequence ID" value="KAJ9541489.1"/>
    <property type="molecule type" value="Genomic_DNA"/>
</dbReference>